<organism evidence="1 2">
    <name type="scientific">Palleniella muris</name>
    <dbReference type="NCBI Taxonomy" id="3038145"/>
    <lineage>
        <taxon>Bacteria</taxon>
        <taxon>Pseudomonadati</taxon>
        <taxon>Bacteroidota</taxon>
        <taxon>Bacteroidia</taxon>
        <taxon>Bacteroidales</taxon>
        <taxon>Prevotellaceae</taxon>
        <taxon>Palleniella</taxon>
    </lineage>
</organism>
<proteinExistence type="predicted"/>
<evidence type="ECO:0000313" key="1">
    <source>
        <dbReference type="EMBL" id="TGX82181.1"/>
    </source>
</evidence>
<dbReference type="EMBL" id="SRZC01000011">
    <property type="protein sequence ID" value="TGX82181.1"/>
    <property type="molecule type" value="Genomic_DNA"/>
</dbReference>
<evidence type="ECO:0000313" key="2">
    <source>
        <dbReference type="Proteomes" id="UP000308886"/>
    </source>
</evidence>
<accession>A0AC61QPZ6</accession>
<dbReference type="Proteomes" id="UP000308886">
    <property type="component" value="Unassembled WGS sequence"/>
</dbReference>
<gene>
    <name evidence="1" type="ORF">E5358_07695</name>
</gene>
<sequence length="386" mass="42598">MKKIFSYIMMFAAATMVLSSCEDDRDSNPTLQTPTTFVLNESPMANQLVDLANSEKIVLKCSQPDYGFPVSATYSVEVSFNADMSNSIVLDETYNNTVIEIDAKTLASTLTLAKVENEGMEEAQFPLDLPLYFRVTSKILSVNEEVPGTAITSNTIALNNVHLAYTLAPVEAPSDVYVIGKFCDWKWDNCLTMVHVHSTNDVLWTMVWLDDEGIKLNTAKSWDSNDVGYDKITVSGDLKDEIVSSGGNIATSVAGGKWYLMVVTTSVNGREIKYDVQFNEAKVWLMGPIVGNGNWAELEEGWSCEIPTVKDDYFVSPAFAGSVPGGDGDGVRAYVKVPGYDWWKSEFIVLKGKIAYRGTGDDQDRVKGDAGQRLYLNFFKGEGEIK</sequence>
<keyword evidence="2" id="KW-1185">Reference proteome</keyword>
<comment type="caution">
    <text evidence="1">The sequence shown here is derived from an EMBL/GenBank/DDBJ whole genome shotgun (WGS) entry which is preliminary data.</text>
</comment>
<reference evidence="1" key="1">
    <citation type="submission" date="2019-04" db="EMBL/GenBank/DDBJ databases">
        <title>Microbes associate with the intestines of laboratory mice.</title>
        <authorList>
            <person name="Navarre W."/>
            <person name="Wong E."/>
            <person name="Huang K."/>
            <person name="Tropini C."/>
            <person name="Ng K."/>
            <person name="Yu B."/>
        </authorList>
    </citation>
    <scope>NUCLEOTIDE SEQUENCE</scope>
    <source>
        <strain evidence="1">NM73_A23</strain>
    </source>
</reference>
<protein>
    <submittedName>
        <fullName evidence="1">SusF/SusE family outer membrane protein</fullName>
    </submittedName>
</protein>
<name>A0AC61QPZ6_9BACT</name>